<evidence type="ECO:0000256" key="1">
    <source>
        <dbReference type="ARBA" id="ARBA00004123"/>
    </source>
</evidence>
<evidence type="ECO:0000256" key="2">
    <source>
        <dbReference type="ARBA" id="ARBA00004496"/>
    </source>
</evidence>
<dbReference type="InterPro" id="IPR002848">
    <property type="entry name" value="Translin_fam"/>
</dbReference>
<dbReference type="InterPro" id="IPR016069">
    <property type="entry name" value="Translin_C"/>
</dbReference>
<protein>
    <submittedName>
        <fullName evidence="7">Translin</fullName>
    </submittedName>
</protein>
<reference evidence="7" key="1">
    <citation type="journal article" date="2020" name="Stud. Mycol.">
        <title>101 Dothideomycetes genomes: a test case for predicting lifestyles and emergence of pathogens.</title>
        <authorList>
            <person name="Haridas S."/>
            <person name="Albert R."/>
            <person name="Binder M."/>
            <person name="Bloem J."/>
            <person name="Labutti K."/>
            <person name="Salamov A."/>
            <person name="Andreopoulos B."/>
            <person name="Baker S."/>
            <person name="Barry K."/>
            <person name="Bills G."/>
            <person name="Bluhm B."/>
            <person name="Cannon C."/>
            <person name="Castanera R."/>
            <person name="Culley D."/>
            <person name="Daum C."/>
            <person name="Ezra D."/>
            <person name="Gonzalez J."/>
            <person name="Henrissat B."/>
            <person name="Kuo A."/>
            <person name="Liang C."/>
            <person name="Lipzen A."/>
            <person name="Lutzoni F."/>
            <person name="Magnuson J."/>
            <person name="Mondo S."/>
            <person name="Nolan M."/>
            <person name="Ohm R."/>
            <person name="Pangilinan J."/>
            <person name="Park H.-J."/>
            <person name="Ramirez L."/>
            <person name="Alfaro M."/>
            <person name="Sun H."/>
            <person name="Tritt A."/>
            <person name="Yoshinaga Y."/>
            <person name="Zwiers L.-H."/>
            <person name="Turgeon B."/>
            <person name="Goodwin S."/>
            <person name="Spatafora J."/>
            <person name="Crous P."/>
            <person name="Grigoriev I."/>
        </authorList>
    </citation>
    <scope>NUCLEOTIDE SEQUENCE</scope>
    <source>
        <strain evidence="7">CBS 123094</strain>
    </source>
</reference>
<dbReference type="SUPFAM" id="SSF74784">
    <property type="entry name" value="Translin"/>
    <property type="match status" value="1"/>
</dbReference>
<dbReference type="EMBL" id="ML977557">
    <property type="protein sequence ID" value="KAF2007333.1"/>
    <property type="molecule type" value="Genomic_DNA"/>
</dbReference>
<evidence type="ECO:0000256" key="3">
    <source>
        <dbReference type="ARBA" id="ARBA00005902"/>
    </source>
</evidence>
<sequence>MADPKAEQVSLSPFMAMFEDFRSNLDEHHDRRERVIKSSRDITASSKKIIFTLQRVRVLGCPVPQFAVKSNAQYWETIGKHIKGLGADLHGVNAYRYERQVTGGLQEFIEALSFQHYLETQTLITYEEATARILKMGELSAPIHLSPQDYVLGIFDMIGELMRFSITSMATNGKIPTGKAKPRKPKEDITEEQPEDRMDIDNEVSLSSESQKPRNVLDDLRELRLALEMFNTQGDPKFGSDVEKKMGVMRECVDKVEKALYSLVVRGKERPKGWMPEVQAERRAEVSY</sequence>
<keyword evidence="5" id="KW-0539">Nucleus</keyword>
<accession>A0A6A5X341</accession>
<dbReference type="AlphaFoldDB" id="A0A6A5X341"/>
<evidence type="ECO:0000313" key="7">
    <source>
        <dbReference type="EMBL" id="KAF2007333.1"/>
    </source>
</evidence>
<name>A0A6A5X341_9PLEO</name>
<dbReference type="Gene3D" id="1.20.58.200">
    <property type="entry name" value="Translin, domain 2"/>
    <property type="match status" value="1"/>
</dbReference>
<comment type="subcellular location">
    <subcellularLocation>
        <location evidence="2">Cytoplasm</location>
    </subcellularLocation>
    <subcellularLocation>
        <location evidence="1">Nucleus</location>
    </subcellularLocation>
</comment>
<dbReference type="Proteomes" id="UP000799779">
    <property type="component" value="Unassembled WGS sequence"/>
</dbReference>
<dbReference type="GO" id="GO:0005634">
    <property type="term" value="C:nucleus"/>
    <property type="evidence" value="ECO:0007669"/>
    <property type="project" value="UniProtKB-SubCell"/>
</dbReference>
<dbReference type="InterPro" id="IPR016068">
    <property type="entry name" value="Translin_N"/>
</dbReference>
<dbReference type="PANTHER" id="PTHR10741">
    <property type="entry name" value="TRANSLIN AND TRANSLIN ASSOCIATED PROTEIN X"/>
    <property type="match status" value="1"/>
</dbReference>
<organism evidence="7 8">
    <name type="scientific">Amniculicola lignicola CBS 123094</name>
    <dbReference type="NCBI Taxonomy" id="1392246"/>
    <lineage>
        <taxon>Eukaryota</taxon>
        <taxon>Fungi</taxon>
        <taxon>Dikarya</taxon>
        <taxon>Ascomycota</taxon>
        <taxon>Pezizomycotina</taxon>
        <taxon>Dothideomycetes</taxon>
        <taxon>Pleosporomycetidae</taxon>
        <taxon>Pleosporales</taxon>
        <taxon>Amniculicolaceae</taxon>
        <taxon>Amniculicola</taxon>
    </lineage>
</organism>
<dbReference type="OrthoDB" id="31005at2759"/>
<comment type="similarity">
    <text evidence="3">Belongs to the translin family.</text>
</comment>
<dbReference type="GO" id="GO:0005737">
    <property type="term" value="C:cytoplasm"/>
    <property type="evidence" value="ECO:0007669"/>
    <property type="project" value="UniProtKB-SubCell"/>
</dbReference>
<dbReference type="Gene3D" id="1.20.58.190">
    <property type="entry name" value="Translin, domain 1"/>
    <property type="match status" value="1"/>
</dbReference>
<proteinExistence type="inferred from homology"/>
<keyword evidence="4" id="KW-0963">Cytoplasm</keyword>
<feature type="region of interest" description="Disordered" evidence="6">
    <location>
        <begin position="173"/>
        <end position="213"/>
    </location>
</feature>
<gene>
    <name evidence="7" type="ORF">P154DRAFT_541527</name>
</gene>
<dbReference type="CDD" id="cd14820">
    <property type="entry name" value="TRAX"/>
    <property type="match status" value="1"/>
</dbReference>
<evidence type="ECO:0000256" key="6">
    <source>
        <dbReference type="SAM" id="MobiDB-lite"/>
    </source>
</evidence>
<dbReference type="InterPro" id="IPR036081">
    <property type="entry name" value="Translin_sf"/>
</dbReference>
<dbReference type="Pfam" id="PF01997">
    <property type="entry name" value="Translin"/>
    <property type="match status" value="1"/>
</dbReference>
<keyword evidence="8" id="KW-1185">Reference proteome</keyword>
<evidence type="ECO:0000256" key="5">
    <source>
        <dbReference type="ARBA" id="ARBA00023242"/>
    </source>
</evidence>
<evidence type="ECO:0000256" key="4">
    <source>
        <dbReference type="ARBA" id="ARBA00022490"/>
    </source>
</evidence>
<dbReference type="GO" id="GO:0043565">
    <property type="term" value="F:sequence-specific DNA binding"/>
    <property type="evidence" value="ECO:0007669"/>
    <property type="project" value="InterPro"/>
</dbReference>
<evidence type="ECO:0000313" key="8">
    <source>
        <dbReference type="Proteomes" id="UP000799779"/>
    </source>
</evidence>